<keyword evidence="5" id="KW-0732">Signal</keyword>
<dbReference type="Proteomes" id="UP000238882">
    <property type="component" value="Unassembled WGS sequence"/>
</dbReference>
<dbReference type="Gene3D" id="1.10.10.60">
    <property type="entry name" value="Homeodomain-like"/>
    <property type="match status" value="2"/>
</dbReference>
<keyword evidence="8" id="KW-1185">Reference proteome</keyword>
<evidence type="ECO:0000259" key="6">
    <source>
        <dbReference type="PROSITE" id="PS01124"/>
    </source>
</evidence>
<accession>A0A2S7WR93</accession>
<evidence type="ECO:0000256" key="5">
    <source>
        <dbReference type="SAM" id="SignalP"/>
    </source>
</evidence>
<dbReference type="EMBL" id="MSCN01000001">
    <property type="protein sequence ID" value="PQJ80109.1"/>
    <property type="molecule type" value="Genomic_DNA"/>
</dbReference>
<keyword evidence="3" id="KW-0175">Coiled coil</keyword>
<keyword evidence="2" id="KW-0804">Transcription</keyword>
<keyword evidence="4" id="KW-0472">Membrane</keyword>
<feature type="signal peptide" evidence="5">
    <location>
        <begin position="1"/>
        <end position="21"/>
    </location>
</feature>
<organism evidence="7 8">
    <name type="scientific">Polaribacter porphyrae</name>
    <dbReference type="NCBI Taxonomy" id="1137780"/>
    <lineage>
        <taxon>Bacteria</taxon>
        <taxon>Pseudomonadati</taxon>
        <taxon>Bacteroidota</taxon>
        <taxon>Flavobacteriia</taxon>
        <taxon>Flavobacteriales</taxon>
        <taxon>Flavobacteriaceae</taxon>
    </lineage>
</organism>
<evidence type="ECO:0000256" key="4">
    <source>
        <dbReference type="SAM" id="Phobius"/>
    </source>
</evidence>
<name>A0A2S7WR93_9FLAO</name>
<comment type="caution">
    <text evidence="7">The sequence shown here is derived from an EMBL/GenBank/DDBJ whole genome shotgun (WGS) entry which is preliminary data.</text>
</comment>
<evidence type="ECO:0000313" key="7">
    <source>
        <dbReference type="EMBL" id="PQJ80109.1"/>
    </source>
</evidence>
<dbReference type="SUPFAM" id="SSF48452">
    <property type="entry name" value="TPR-like"/>
    <property type="match status" value="2"/>
</dbReference>
<protein>
    <recommendedName>
        <fullName evidence="6">HTH araC/xylS-type domain-containing protein</fullName>
    </recommendedName>
</protein>
<feature type="transmembrane region" description="Helical" evidence="4">
    <location>
        <begin position="411"/>
        <end position="432"/>
    </location>
</feature>
<dbReference type="InterPro" id="IPR011990">
    <property type="entry name" value="TPR-like_helical_dom_sf"/>
</dbReference>
<feature type="coiled-coil region" evidence="3">
    <location>
        <begin position="435"/>
        <end position="486"/>
    </location>
</feature>
<dbReference type="SUPFAM" id="SSF46689">
    <property type="entry name" value="Homeodomain-like"/>
    <property type="match status" value="1"/>
</dbReference>
<proteinExistence type="predicted"/>
<feature type="domain" description="HTH araC/xylS-type" evidence="6">
    <location>
        <begin position="474"/>
        <end position="582"/>
    </location>
</feature>
<dbReference type="Pfam" id="PF13181">
    <property type="entry name" value="TPR_8"/>
    <property type="match status" value="1"/>
</dbReference>
<evidence type="ECO:0000313" key="8">
    <source>
        <dbReference type="Proteomes" id="UP000238882"/>
    </source>
</evidence>
<keyword evidence="1" id="KW-0805">Transcription regulation</keyword>
<dbReference type="Pfam" id="PF12833">
    <property type="entry name" value="HTH_18"/>
    <property type="match status" value="1"/>
</dbReference>
<dbReference type="Gene3D" id="1.25.40.10">
    <property type="entry name" value="Tetratricopeptide repeat domain"/>
    <property type="match status" value="2"/>
</dbReference>
<reference evidence="7 8" key="1">
    <citation type="submission" date="2016-12" db="EMBL/GenBank/DDBJ databases">
        <title>Trade-off between light-utilization and light-protection in marine flavobacteria.</title>
        <authorList>
            <person name="Kumagai Y."/>
            <person name="Yoshizawa S."/>
            <person name="Kogure K."/>
            <person name="Iwasaki W."/>
        </authorList>
    </citation>
    <scope>NUCLEOTIDE SEQUENCE [LARGE SCALE GENOMIC DNA]</scope>
    <source>
        <strain evidence="7 8">NBRC 108759</strain>
    </source>
</reference>
<dbReference type="SMART" id="SM00342">
    <property type="entry name" value="HTH_ARAC"/>
    <property type="match status" value="1"/>
</dbReference>
<evidence type="ECO:0000256" key="1">
    <source>
        <dbReference type="ARBA" id="ARBA00023015"/>
    </source>
</evidence>
<keyword evidence="4" id="KW-0812">Transmembrane</keyword>
<dbReference type="PROSITE" id="PS01124">
    <property type="entry name" value="HTH_ARAC_FAMILY_2"/>
    <property type="match status" value="1"/>
</dbReference>
<dbReference type="OrthoDB" id="5295174at2"/>
<feature type="chain" id="PRO_5015745895" description="HTH araC/xylS-type domain-containing protein" evidence="5">
    <location>
        <begin position="22"/>
        <end position="587"/>
    </location>
</feature>
<dbReference type="GO" id="GO:0043565">
    <property type="term" value="F:sequence-specific DNA binding"/>
    <property type="evidence" value="ECO:0007669"/>
    <property type="project" value="InterPro"/>
</dbReference>
<dbReference type="RefSeq" id="WP_105016705.1">
    <property type="nucleotide sequence ID" value="NZ_MSCN01000001.1"/>
</dbReference>
<dbReference type="InterPro" id="IPR019734">
    <property type="entry name" value="TPR_rpt"/>
</dbReference>
<gene>
    <name evidence="7" type="ORF">BTO18_13405</name>
</gene>
<dbReference type="InterPro" id="IPR009057">
    <property type="entry name" value="Homeodomain-like_sf"/>
</dbReference>
<keyword evidence="4" id="KW-1133">Transmembrane helix</keyword>
<sequence length="587" mass="68664">MKKIFLALVLLLAVSSTFSQINLEKFTDSVKKIPVDKFITLSTSYLFKTEYESQMKILSDVILKKIADKKLNENQLIYAYRVLYLNYYHNNEFEETIKYGKLSEIASKKLNSHHFECLANIILGQSYFELGDYDVSINYHIKALKIATAQNIINLKIATKANIGKFKLACNDFNGAIEILEKSIEETEDNKTAYLKGFYPETYSDLTLAYVKTNNLKKAKECNIIGKKYAKKFNYYLNVNLMNEAIIEMHKKNYDKALKIIDSTNSIVERTHDKFNFVATQHLNKGKIYFYKKEYTNALKELLTLEKLENTKRINNLNFQEGFSLIAKTYAALNKNDFALKYYKKALATFTETQKKKVELISKITDKYDENQINQILKNKNLLATEFIHKKHSIIEKEIQKLNSEKQEKNIFILIIVAVFLLLITTFGFVTFKSRKKNKQKVEQLLARISEKETTFKKNVKTNTELNLKDSEIERILNNLKDLEKNQFYLNTNCTAANLSKKLKTNTTYLSKIINHHYQKSFTNYINDLRIDYVLNRLKKDKLFRRYSIQSIANEIGFKSRESFNKVFKKETGILPSYFIKELNKNS</sequence>
<evidence type="ECO:0000256" key="2">
    <source>
        <dbReference type="ARBA" id="ARBA00023163"/>
    </source>
</evidence>
<dbReference type="SMART" id="SM00028">
    <property type="entry name" value="TPR"/>
    <property type="match status" value="5"/>
</dbReference>
<dbReference type="InterPro" id="IPR018060">
    <property type="entry name" value="HTH_AraC"/>
</dbReference>
<dbReference type="GO" id="GO:0003700">
    <property type="term" value="F:DNA-binding transcription factor activity"/>
    <property type="evidence" value="ECO:0007669"/>
    <property type="project" value="InterPro"/>
</dbReference>
<dbReference type="AlphaFoldDB" id="A0A2S7WR93"/>
<evidence type="ECO:0000256" key="3">
    <source>
        <dbReference type="SAM" id="Coils"/>
    </source>
</evidence>